<protein>
    <recommendedName>
        <fullName evidence="7">Enoyl-CoA hydratase domain-containing protein 3, mitochondrial</fullName>
    </recommendedName>
</protein>
<evidence type="ECO:0000256" key="7">
    <source>
        <dbReference type="ARBA" id="ARBA00040545"/>
    </source>
</evidence>
<dbReference type="InterPro" id="IPR001753">
    <property type="entry name" value="Enoyl-CoA_hydra/iso"/>
</dbReference>
<dbReference type="Gene3D" id="3.90.226.10">
    <property type="entry name" value="2-enoyl-CoA Hydratase, Chain A, domain 1"/>
    <property type="match status" value="1"/>
</dbReference>
<dbReference type="WBParaSite" id="SMUV_0000656001-mRNA-1">
    <property type="protein sequence ID" value="SMUV_0000656001-mRNA-1"/>
    <property type="gene ID" value="SMUV_0000656001"/>
</dbReference>
<dbReference type="InterPro" id="IPR014748">
    <property type="entry name" value="Enoyl-CoA_hydra_C"/>
</dbReference>
<comment type="subcellular location">
    <subcellularLocation>
        <location evidence="1">Mitochondrion</location>
    </subcellularLocation>
</comment>
<dbReference type="AlphaFoldDB" id="A0A0N5API3"/>
<accession>A0A0N5API3</accession>
<evidence type="ECO:0000256" key="6">
    <source>
        <dbReference type="ARBA" id="ARBA00037410"/>
    </source>
</evidence>
<evidence type="ECO:0000256" key="2">
    <source>
        <dbReference type="ARBA" id="ARBA00022832"/>
    </source>
</evidence>
<organism evidence="8 9">
    <name type="scientific">Syphacia muris</name>
    <dbReference type="NCBI Taxonomy" id="451379"/>
    <lineage>
        <taxon>Eukaryota</taxon>
        <taxon>Metazoa</taxon>
        <taxon>Ecdysozoa</taxon>
        <taxon>Nematoda</taxon>
        <taxon>Chromadorea</taxon>
        <taxon>Rhabditida</taxon>
        <taxon>Spirurina</taxon>
        <taxon>Oxyuridomorpha</taxon>
        <taxon>Oxyuroidea</taxon>
        <taxon>Oxyuridae</taxon>
        <taxon>Syphacia</taxon>
    </lineage>
</organism>
<evidence type="ECO:0000313" key="8">
    <source>
        <dbReference type="Proteomes" id="UP000046393"/>
    </source>
</evidence>
<dbReference type="InterPro" id="IPR052377">
    <property type="entry name" value="Mitochondrial_ECH-domain"/>
</dbReference>
<comment type="function">
    <text evidence="6">May play a role in fatty acid biosynthesis and insulin sensitivity.</text>
</comment>
<keyword evidence="8" id="KW-1185">Reference proteome</keyword>
<keyword evidence="5" id="KW-0496">Mitochondrion</keyword>
<dbReference type="CDD" id="cd06558">
    <property type="entry name" value="crotonase-like"/>
    <property type="match status" value="1"/>
</dbReference>
<dbReference type="GO" id="GO:0005739">
    <property type="term" value="C:mitochondrion"/>
    <property type="evidence" value="ECO:0007669"/>
    <property type="project" value="UniProtKB-SubCell"/>
</dbReference>
<dbReference type="SUPFAM" id="SSF52096">
    <property type="entry name" value="ClpP/crotonase"/>
    <property type="match status" value="1"/>
</dbReference>
<evidence type="ECO:0000256" key="5">
    <source>
        <dbReference type="ARBA" id="ARBA00023128"/>
    </source>
</evidence>
<dbReference type="GO" id="GO:0016836">
    <property type="term" value="F:hydro-lyase activity"/>
    <property type="evidence" value="ECO:0007669"/>
    <property type="project" value="TreeGrafter"/>
</dbReference>
<keyword evidence="2" id="KW-0276">Fatty acid metabolism</keyword>
<reference evidence="9" key="1">
    <citation type="submission" date="2017-02" db="UniProtKB">
        <authorList>
            <consortium name="WormBaseParasite"/>
        </authorList>
    </citation>
    <scope>IDENTIFICATION</scope>
</reference>
<dbReference type="STRING" id="451379.A0A0N5API3"/>
<dbReference type="PANTHER" id="PTHR43602">
    <property type="match status" value="1"/>
</dbReference>
<dbReference type="InterPro" id="IPR029045">
    <property type="entry name" value="ClpP/crotonase-like_dom_sf"/>
</dbReference>
<evidence type="ECO:0000313" key="9">
    <source>
        <dbReference type="WBParaSite" id="SMUV_0000656001-mRNA-1"/>
    </source>
</evidence>
<proteinExistence type="predicted"/>
<dbReference type="Proteomes" id="UP000046393">
    <property type="component" value="Unplaced"/>
</dbReference>
<keyword evidence="3" id="KW-0809">Transit peptide</keyword>
<evidence type="ECO:0000256" key="1">
    <source>
        <dbReference type="ARBA" id="ARBA00004173"/>
    </source>
</evidence>
<dbReference type="GO" id="GO:0006631">
    <property type="term" value="P:fatty acid metabolic process"/>
    <property type="evidence" value="ECO:0007669"/>
    <property type="project" value="UniProtKB-KW"/>
</dbReference>
<dbReference type="Gene3D" id="1.10.12.10">
    <property type="entry name" value="Lyase 2-enoyl-coa Hydratase, Chain A, domain 2"/>
    <property type="match status" value="1"/>
</dbReference>
<keyword evidence="4" id="KW-0443">Lipid metabolism</keyword>
<sequence>MLSKIIIRLVSRGRISCAALTVRKASQKAASTELFKKEQYNDGKIVRLVLSDSARRNALSFEMVQSLQEELEAINTVRKHHVLILAAEGPAFSSGHDLKQLAFGEKRLVDTFDRCAKLMLTILNMDIPVIAEVSGIAAAAGCQLVATCDVAVAGKSAKFSVPGVKVGLFCSTPGIALTRTIPRKVAFDMLCTAEYIDAQKALSVGLISRVVDDDDVKKETMKVAEKIASFSRPIMAMGKKFFYSQHELSTTDAYRMATRVMVGTLKLKDSQQGIKAFIEKRKPEWTNSTELMH</sequence>
<evidence type="ECO:0000256" key="4">
    <source>
        <dbReference type="ARBA" id="ARBA00023098"/>
    </source>
</evidence>
<name>A0A0N5API3_9BILA</name>
<dbReference type="PANTHER" id="PTHR43602:SF1">
    <property type="entry name" value="ENOYL-COA HYDRATASE DOMAIN-CONTAINING PROTEIN 3, MITOCHONDRIAL"/>
    <property type="match status" value="1"/>
</dbReference>
<dbReference type="Pfam" id="PF00378">
    <property type="entry name" value="ECH_1"/>
    <property type="match status" value="1"/>
</dbReference>
<evidence type="ECO:0000256" key="3">
    <source>
        <dbReference type="ARBA" id="ARBA00022946"/>
    </source>
</evidence>